<feature type="domain" description="Thioesterase" evidence="3">
    <location>
        <begin position="42"/>
        <end position="117"/>
    </location>
</feature>
<sequence>MRKTEPGMSPFWDYIGMKEQRIEEGYAEVRIDLTPDLHQRRGSAHGGVLAALIDGAVGSAVRSTLLEEQASTTVELKVNYYRPAKGDYLIAKAKLSHRGSTLAVGQAEVFNSEGKIVAMGTATYMILS</sequence>
<dbReference type="InterPro" id="IPR029069">
    <property type="entry name" value="HotDog_dom_sf"/>
</dbReference>
<gene>
    <name evidence="4" type="ORF">K9V48_21265</name>
</gene>
<reference evidence="4" key="1">
    <citation type="submission" date="2024-05" db="EMBL/GenBank/DDBJ databases">
        <title>Metabacillus sp. nov., isolated from the rhizosphere soil of tomato plants.</title>
        <authorList>
            <person name="Ma R."/>
        </authorList>
    </citation>
    <scope>NUCLEOTIDE SEQUENCE</scope>
    <source>
        <strain evidence="4">DBTR6</strain>
    </source>
</reference>
<evidence type="ECO:0000256" key="2">
    <source>
        <dbReference type="ARBA" id="ARBA00022801"/>
    </source>
</evidence>
<keyword evidence="2" id="KW-0378">Hydrolase</keyword>
<organism evidence="4 5">
    <name type="scientific">Metabacillus rhizolycopersici</name>
    <dbReference type="NCBI Taxonomy" id="2875709"/>
    <lineage>
        <taxon>Bacteria</taxon>
        <taxon>Bacillati</taxon>
        <taxon>Bacillota</taxon>
        <taxon>Bacilli</taxon>
        <taxon>Bacillales</taxon>
        <taxon>Bacillaceae</taxon>
        <taxon>Metabacillus</taxon>
    </lineage>
</organism>
<dbReference type="RefSeq" id="WP_224141150.1">
    <property type="nucleotide sequence ID" value="NZ_JAIQUM010000065.1"/>
</dbReference>
<proteinExistence type="inferred from homology"/>
<name>A0ABS7UWP0_9BACI</name>
<evidence type="ECO:0000259" key="3">
    <source>
        <dbReference type="Pfam" id="PF03061"/>
    </source>
</evidence>
<dbReference type="PANTHER" id="PTHR21660">
    <property type="entry name" value="THIOESTERASE SUPERFAMILY MEMBER-RELATED"/>
    <property type="match status" value="1"/>
</dbReference>
<dbReference type="InterPro" id="IPR039298">
    <property type="entry name" value="ACOT13"/>
</dbReference>
<dbReference type="CDD" id="cd03443">
    <property type="entry name" value="PaaI_thioesterase"/>
    <property type="match status" value="1"/>
</dbReference>
<keyword evidence="5" id="KW-1185">Reference proteome</keyword>
<dbReference type="Pfam" id="PF03061">
    <property type="entry name" value="4HBT"/>
    <property type="match status" value="1"/>
</dbReference>
<evidence type="ECO:0000313" key="4">
    <source>
        <dbReference type="EMBL" id="MBZ5752698.1"/>
    </source>
</evidence>
<dbReference type="InterPro" id="IPR003736">
    <property type="entry name" value="PAAI_dom"/>
</dbReference>
<comment type="similarity">
    <text evidence="1">Belongs to the thioesterase PaaI family.</text>
</comment>
<evidence type="ECO:0000313" key="5">
    <source>
        <dbReference type="Proteomes" id="UP001165287"/>
    </source>
</evidence>
<protein>
    <submittedName>
        <fullName evidence="4">PaaI family thioesterase</fullName>
    </submittedName>
</protein>
<evidence type="ECO:0000256" key="1">
    <source>
        <dbReference type="ARBA" id="ARBA00008324"/>
    </source>
</evidence>
<dbReference type="EMBL" id="JAIQUM010000065">
    <property type="protein sequence ID" value="MBZ5752698.1"/>
    <property type="molecule type" value="Genomic_DNA"/>
</dbReference>
<dbReference type="Proteomes" id="UP001165287">
    <property type="component" value="Unassembled WGS sequence"/>
</dbReference>
<accession>A0ABS7UWP0</accession>
<dbReference type="Gene3D" id="3.10.129.10">
    <property type="entry name" value="Hotdog Thioesterase"/>
    <property type="match status" value="1"/>
</dbReference>
<dbReference type="InterPro" id="IPR006683">
    <property type="entry name" value="Thioestr_dom"/>
</dbReference>
<comment type="caution">
    <text evidence="4">The sequence shown here is derived from an EMBL/GenBank/DDBJ whole genome shotgun (WGS) entry which is preliminary data.</text>
</comment>
<dbReference type="PANTHER" id="PTHR21660:SF1">
    <property type="entry name" value="ACYL-COENZYME A THIOESTERASE 13"/>
    <property type="match status" value="1"/>
</dbReference>
<dbReference type="NCBIfam" id="TIGR00369">
    <property type="entry name" value="unchar_dom_1"/>
    <property type="match status" value="1"/>
</dbReference>
<dbReference type="SUPFAM" id="SSF54637">
    <property type="entry name" value="Thioesterase/thiol ester dehydrase-isomerase"/>
    <property type="match status" value="1"/>
</dbReference>